<keyword evidence="1" id="KW-0732">Signal</keyword>
<keyword evidence="3" id="KW-1185">Reference proteome</keyword>
<evidence type="ECO:0000313" key="3">
    <source>
        <dbReference type="Proteomes" id="UP000321058"/>
    </source>
</evidence>
<comment type="caution">
    <text evidence="2">The sequence shown here is derived from an EMBL/GenBank/DDBJ whole genome shotgun (WGS) entry which is preliminary data.</text>
</comment>
<dbReference type="EMBL" id="BKAJ01000030">
    <property type="protein sequence ID" value="GEP54399.1"/>
    <property type="molecule type" value="Genomic_DNA"/>
</dbReference>
<feature type="chain" id="PRO_5021739153" description="Hemolysin" evidence="1">
    <location>
        <begin position="26"/>
        <end position="140"/>
    </location>
</feature>
<organism evidence="2 3">
    <name type="scientific">Reyranella soli</name>
    <dbReference type="NCBI Taxonomy" id="1230389"/>
    <lineage>
        <taxon>Bacteria</taxon>
        <taxon>Pseudomonadati</taxon>
        <taxon>Pseudomonadota</taxon>
        <taxon>Alphaproteobacteria</taxon>
        <taxon>Hyphomicrobiales</taxon>
        <taxon>Reyranellaceae</taxon>
        <taxon>Reyranella</taxon>
    </lineage>
</organism>
<reference evidence="2 3" key="1">
    <citation type="submission" date="2019-07" db="EMBL/GenBank/DDBJ databases">
        <title>Whole genome shotgun sequence of Reyranella soli NBRC 108950.</title>
        <authorList>
            <person name="Hosoyama A."/>
            <person name="Uohara A."/>
            <person name="Ohji S."/>
            <person name="Ichikawa N."/>
        </authorList>
    </citation>
    <scope>NUCLEOTIDE SEQUENCE [LARGE SCALE GENOMIC DNA]</scope>
    <source>
        <strain evidence="2 3">NBRC 108950</strain>
    </source>
</reference>
<dbReference type="Pfam" id="PF03891">
    <property type="entry name" value="DUF333"/>
    <property type="match status" value="2"/>
</dbReference>
<protein>
    <recommendedName>
        <fullName evidence="4">Hemolysin</fullName>
    </recommendedName>
</protein>
<dbReference type="PANTHER" id="PTHR38008:SF2">
    <property type="entry name" value="HEMOLYSIN"/>
    <property type="match status" value="1"/>
</dbReference>
<proteinExistence type="predicted"/>
<evidence type="ECO:0000256" key="1">
    <source>
        <dbReference type="SAM" id="SignalP"/>
    </source>
</evidence>
<feature type="signal peptide" evidence="1">
    <location>
        <begin position="1"/>
        <end position="25"/>
    </location>
</feature>
<evidence type="ECO:0000313" key="2">
    <source>
        <dbReference type="EMBL" id="GEP54399.1"/>
    </source>
</evidence>
<dbReference type="PANTHER" id="PTHR38008">
    <property type="entry name" value="HEMOLYSIN-RELATED"/>
    <property type="match status" value="1"/>
</dbReference>
<name>A0A512N5Z3_9HYPH</name>
<dbReference type="Proteomes" id="UP000321058">
    <property type="component" value="Unassembled WGS sequence"/>
</dbReference>
<dbReference type="OrthoDB" id="148878at2"/>
<dbReference type="AlphaFoldDB" id="A0A512N5Z3"/>
<dbReference type="RefSeq" id="WP_147147896.1">
    <property type="nucleotide sequence ID" value="NZ_BKAJ01000030.1"/>
</dbReference>
<gene>
    <name evidence="2" type="ORF">RSO01_15650</name>
</gene>
<accession>A0A512N5Z3</accession>
<sequence>MIRRLKVPLAVGLMALCMFAHEALAQTQPAPQLANPASVRCIEKGGTLRIERRPDGGQYGVCVFVDNYQCEEWALFRGECPAGGLRVTGYITPAARYCAITGGRYTVVAKSGTADEQGSCALPGGKACDADAYYSGTCRR</sequence>
<evidence type="ECO:0008006" key="4">
    <source>
        <dbReference type="Google" id="ProtNLM"/>
    </source>
</evidence>
<dbReference type="InterPro" id="IPR005590">
    <property type="entry name" value="DUF333"/>
</dbReference>